<keyword evidence="3" id="KW-0233">DNA recombination</keyword>
<evidence type="ECO:0000259" key="5">
    <source>
        <dbReference type="SMART" id="SM00857"/>
    </source>
</evidence>
<evidence type="ECO:0000313" key="6">
    <source>
        <dbReference type="EMBL" id="AYW90458.1"/>
    </source>
</evidence>
<dbReference type="Gene3D" id="3.40.50.1390">
    <property type="entry name" value="Resolvase, N-terminal catalytic domain"/>
    <property type="match status" value="1"/>
</dbReference>
<dbReference type="InterPro" id="IPR025827">
    <property type="entry name" value="Zn_ribbon_recom_dom"/>
</dbReference>
<dbReference type="CDD" id="cd00338">
    <property type="entry name" value="Ser_Recombinase"/>
    <property type="match status" value="1"/>
</dbReference>
<dbReference type="InterPro" id="IPR006118">
    <property type="entry name" value="Recombinase_CS"/>
</dbReference>
<protein>
    <submittedName>
        <fullName evidence="6">Recombinase family protein</fullName>
    </submittedName>
</protein>
<evidence type="ECO:0000256" key="1">
    <source>
        <dbReference type="ARBA" id="ARBA00022908"/>
    </source>
</evidence>
<dbReference type="InterPro" id="IPR011109">
    <property type="entry name" value="DNA_bind_recombinase_dom"/>
</dbReference>
<keyword evidence="2" id="KW-0238">DNA-binding</keyword>
<name>A0ABN5R2M1_YERPU</name>
<proteinExistence type="predicted"/>
<gene>
    <name evidence="6" type="ORF">EGX47_03315</name>
</gene>
<feature type="active site" description="O-(5'-phospho-DNA)-serine intermediate" evidence="4">
    <location>
        <position position="21"/>
    </location>
</feature>
<dbReference type="InterPro" id="IPR006119">
    <property type="entry name" value="Resolv_N"/>
</dbReference>
<sequence length="565" mass="64772">MFTIMDIKMITKTAYCYCRVSSSQQADDNGGFGMTRQQATLIEYISSFGENKELGYALSPDQVVFLRAEGESGFTGKNIEKGSILLNFIEDIKSKKIKNSVLLIENIDRFSRFNVNESTELFLSIVNNGCDIHECDGGVIHHRKSDTNLISAGLTRARAESYRKSKFSIKNWDKRFENTIKDKSVLTHHSPSWLNTDGGFYTIIESEAVVYRKIFEMFNNGYGQAAIRTYLNDNGMTINGNTIGTWMIHKVLKDDRLWGRLRTKSDLRKEHDGLLIYPVVVEREIVNTAALILSSKGKSIKINKRANNIFTGLMICGVCKNGHLLVNHDKRGSYLRCSNSLSSNTRCIARGFKYGIVEQALIKFIKNIDTKILDSNDDNILELDRLGEELKYYLDYMNQVQQDFNSVDIPDPNDRKLLKNLQSKVRVLEDEILKIKSFENSEADFEVIQVASINSDLLDPFNVDLRKEFNIKLRKIIQQIEAFRYDKSNILIIIKYYAVKNQQWLLIDSKTGDMKSHTYIDEEHVVIEGVDKKPLRFDVKTKQYKLDGTQISVEDLISELKIISQ</sequence>
<keyword evidence="7" id="KW-1185">Reference proteome</keyword>
<dbReference type="PANTHER" id="PTHR30461">
    <property type="entry name" value="DNA-INVERTASE FROM LAMBDOID PROPHAGE"/>
    <property type="match status" value="1"/>
</dbReference>
<feature type="domain" description="Resolvase/invertase-type recombinase catalytic" evidence="5">
    <location>
        <begin position="14"/>
        <end position="181"/>
    </location>
</feature>
<dbReference type="Proteomes" id="UP000268669">
    <property type="component" value="Chromosome"/>
</dbReference>
<evidence type="ECO:0000256" key="3">
    <source>
        <dbReference type="ARBA" id="ARBA00023172"/>
    </source>
</evidence>
<reference evidence="6" key="1">
    <citation type="submission" date="2018-11" db="EMBL/GenBank/DDBJ databases">
        <title>FDA dAtabase for Regulatory Grade micrObial Sequences (FDA-ARGOS): Supporting development and validation of Infectious Disease Dx tests.</title>
        <authorList>
            <person name="Bliska J."/>
            <person name="Cleland M.-M."/>
            <person name="Tallon L."/>
            <person name="Sadzewicz L."/>
            <person name="Zhao X."/>
            <person name="Vavikolanu K."/>
            <person name="Mehta A."/>
            <person name="Aluvathingal J."/>
            <person name="Nadendla S."/>
            <person name="Yan Y."/>
            <person name="Sichtig H."/>
        </authorList>
    </citation>
    <scope>NUCLEOTIDE SEQUENCE [LARGE SCALE GENOMIC DNA]</scope>
    <source>
        <strain evidence="6">FDAARGOS_581</strain>
    </source>
</reference>
<dbReference type="InterPro" id="IPR038109">
    <property type="entry name" value="DNA_bind_recomb_sf"/>
</dbReference>
<dbReference type="Pfam" id="PF07508">
    <property type="entry name" value="Recombinase"/>
    <property type="match status" value="1"/>
</dbReference>
<dbReference type="PANTHER" id="PTHR30461:SF2">
    <property type="entry name" value="SERINE RECOMBINASE PINE-RELATED"/>
    <property type="match status" value="1"/>
</dbReference>
<dbReference type="InterPro" id="IPR036162">
    <property type="entry name" value="Resolvase-like_N_sf"/>
</dbReference>
<accession>A0ABN5R2M1</accession>
<dbReference type="SUPFAM" id="SSF53041">
    <property type="entry name" value="Resolvase-like"/>
    <property type="match status" value="1"/>
</dbReference>
<dbReference type="Gene3D" id="3.90.1750.20">
    <property type="entry name" value="Putative Large Serine Recombinase, Chain B, Domain 2"/>
    <property type="match status" value="1"/>
</dbReference>
<dbReference type="EMBL" id="CP033713">
    <property type="protein sequence ID" value="AYW90458.1"/>
    <property type="molecule type" value="Genomic_DNA"/>
</dbReference>
<evidence type="ECO:0000256" key="2">
    <source>
        <dbReference type="ARBA" id="ARBA00023125"/>
    </source>
</evidence>
<organism evidence="6 7">
    <name type="scientific">Yersinia pseudotuberculosis</name>
    <dbReference type="NCBI Taxonomy" id="633"/>
    <lineage>
        <taxon>Bacteria</taxon>
        <taxon>Pseudomonadati</taxon>
        <taxon>Pseudomonadota</taxon>
        <taxon>Gammaproteobacteria</taxon>
        <taxon>Enterobacterales</taxon>
        <taxon>Yersiniaceae</taxon>
        <taxon>Yersinia</taxon>
    </lineage>
</organism>
<evidence type="ECO:0000256" key="4">
    <source>
        <dbReference type="PROSITE-ProRule" id="PRU10137"/>
    </source>
</evidence>
<dbReference type="Pfam" id="PF00239">
    <property type="entry name" value="Resolvase"/>
    <property type="match status" value="1"/>
</dbReference>
<evidence type="ECO:0000313" key="7">
    <source>
        <dbReference type="Proteomes" id="UP000268669"/>
    </source>
</evidence>
<dbReference type="SMART" id="SM00857">
    <property type="entry name" value="Resolvase"/>
    <property type="match status" value="1"/>
</dbReference>
<keyword evidence="1" id="KW-0229">DNA integration</keyword>
<dbReference type="Pfam" id="PF13408">
    <property type="entry name" value="Zn_ribbon_recom"/>
    <property type="match status" value="1"/>
</dbReference>
<dbReference type="PROSITE" id="PS00397">
    <property type="entry name" value="RECOMBINASES_1"/>
    <property type="match status" value="1"/>
</dbReference>
<dbReference type="InterPro" id="IPR050639">
    <property type="entry name" value="SSR_resolvase"/>
</dbReference>